<dbReference type="AGR" id="FB:FBgn0035685"/>
<keyword evidence="1" id="KW-0472">Membrane</keyword>
<accession>Q9VRU8</accession>
<dbReference type="Proteomes" id="UP000000803">
    <property type="component" value="Chromosome 3L"/>
</dbReference>
<evidence type="ECO:0000313" key="5">
    <source>
        <dbReference type="FlyBase" id="FBgn0035685"/>
    </source>
</evidence>
<organism evidence="2 6">
    <name type="scientific">Drosophila melanogaster</name>
    <name type="common">Fruit fly</name>
    <dbReference type="NCBI Taxonomy" id="7227"/>
    <lineage>
        <taxon>Eukaryota</taxon>
        <taxon>Metazoa</taxon>
        <taxon>Ecdysozoa</taxon>
        <taxon>Arthropoda</taxon>
        <taxon>Hexapoda</taxon>
        <taxon>Insecta</taxon>
        <taxon>Pterygota</taxon>
        <taxon>Neoptera</taxon>
        <taxon>Endopterygota</taxon>
        <taxon>Diptera</taxon>
        <taxon>Brachycera</taxon>
        <taxon>Muscomorpha</taxon>
        <taxon>Ephydroidea</taxon>
        <taxon>Drosophilidae</taxon>
        <taxon>Drosophila</taxon>
        <taxon>Sophophora</taxon>
    </lineage>
</organism>
<reference evidence="3" key="10">
    <citation type="submission" date="2007-10" db="EMBL/GenBank/DDBJ databases">
        <authorList>
            <person name="Stapleton M."/>
            <person name="Carlson J."/>
            <person name="Frise E."/>
            <person name="Kapadia B."/>
            <person name="Park S."/>
            <person name="Wan K."/>
            <person name="Yu C."/>
            <person name="Celniker S."/>
        </authorList>
    </citation>
    <scope>NUCLEOTIDE SEQUENCE</scope>
</reference>
<dbReference type="OMA" id="GYEFNYT"/>
<proteinExistence type="evidence at transcript level"/>
<name>Q9VRU8_DROME</name>
<reference evidence="2 6" key="6">
    <citation type="journal article" date="2005" name="PLoS Comput. Biol.">
        <title>Combined evidence annotation of transposable elements in genome sequences.</title>
        <authorList>
            <person name="Quesneville H."/>
            <person name="Bergman C.M."/>
            <person name="Andrieu O."/>
            <person name="Autard D."/>
            <person name="Nouaud D."/>
            <person name="Ashburner M."/>
            <person name="Anxolabehere D."/>
        </authorList>
    </citation>
    <scope>NUCLEOTIDE SEQUENCE [LARGE SCALE GENOMIC DNA]</scope>
    <source>
        <strain evidence="6">Berkeley</strain>
    </source>
</reference>
<dbReference type="GeneID" id="38711"/>
<feature type="transmembrane region" description="Helical" evidence="1">
    <location>
        <begin position="35"/>
        <end position="54"/>
    </location>
</feature>
<dbReference type="OrthoDB" id="8045052at2759"/>
<dbReference type="PaxDb" id="7227-FBpp0076728"/>
<evidence type="ECO:0000313" key="3">
    <source>
        <dbReference type="EMBL" id="ABV82179.1"/>
    </source>
</evidence>
<dbReference type="ExpressionAtlas" id="Q9VRU8">
    <property type="expression patterns" value="baseline and differential"/>
</dbReference>
<sequence length="145" mass="15729">MLCFYRSNMSLSSVPSSIQHGNKVTRCGLSINNKLVQALILLLACILFGANMNYASFPPGTVIDIKLGDVALEQFSYTPTRDGYEFNYTLPDGTFRDEVGKVLSGTSAAQDLENANNLAKNHRPSRQQGLKVRKLSGKSLASLAG</sequence>
<reference evidence="2" key="13">
    <citation type="journal article" date="2015" name="Genome Res.">
        <title>The Release 6 reference sequence of the Drosophila melanogaster genome.</title>
        <authorList>
            <person name="Hoskins R.A."/>
            <person name="Carlson J.W."/>
            <person name="Wan K.H."/>
            <person name="Park S."/>
            <person name="Mendez I."/>
            <person name="Galle S.E."/>
            <person name="Booth B.W."/>
            <person name="Pfeiffer B.D."/>
            <person name="George R.A."/>
            <person name="Svirskas R."/>
            <person name="Krzywinski M."/>
            <person name="Schein J."/>
            <person name="Accardo M.C."/>
            <person name="Damia E."/>
            <person name="Messina G."/>
            <person name="Mendez-Lago M."/>
            <person name="de Pablos B."/>
            <person name="Demakova O.V."/>
            <person name="Andreyeva E.N."/>
            <person name="Boldyreva L.V."/>
            <person name="Marra M."/>
            <person name="Carvalho A.B."/>
            <person name="Dimitri P."/>
            <person name="Villasante A."/>
            <person name="Zhimulev I.F."/>
            <person name="Rubin G.M."/>
            <person name="Karpen G.H."/>
            <person name="Celniker S.E."/>
        </authorList>
    </citation>
    <scope>NUCLEOTIDE SEQUENCE</scope>
</reference>
<dbReference type="UCSC" id="CG13297-RA">
    <property type="organism name" value="d. melanogaster"/>
</dbReference>
<reference evidence="2" key="11">
    <citation type="journal article" date="2015" name="G3 (Bethesda)">
        <title>Gene Model Annotations for Drosophila melanogaster: Impact of High-Throughput Data.</title>
        <authorList>
            <consortium name="FlyBase Consortium"/>
            <person name="Matthews B.B."/>
            <person name="Dos Santos G."/>
            <person name="Crosby M.A."/>
            <person name="Emmert D.B."/>
            <person name="St Pierre S.E."/>
            <person name="Gramates L.S."/>
            <person name="Zhou P."/>
            <person name="Schroeder A.J."/>
            <person name="Falls K."/>
            <person name="Strelets V."/>
            <person name="Russo S.M."/>
            <person name="Gelbart W.M."/>
            <person name="null"/>
        </authorList>
    </citation>
    <scope>NUCLEOTIDE SEQUENCE</scope>
</reference>
<reference evidence="6" key="2">
    <citation type="journal article" date="2002" name="Genome Biol.">
        <title>Finishing a whole-genome shotgun: release 3 of the Drosophila melanogaster euchromatic genome sequence.</title>
        <authorList>
            <person name="Celniker S.E."/>
            <person name="Wheeler D.A."/>
            <person name="Kronmiller B."/>
            <person name="Carlson J.W."/>
            <person name="Halpern A."/>
            <person name="Patel S."/>
            <person name="Adams M."/>
            <person name="Champe M."/>
            <person name="Dugan S.P."/>
            <person name="Frise E."/>
            <person name="Hodgson A."/>
            <person name="George R.A."/>
            <person name="Hoskins R.A."/>
            <person name="Laverty T."/>
            <person name="Muzny D.M."/>
            <person name="Nelson C.R."/>
            <person name="Pacleb J.M."/>
            <person name="Park S."/>
            <person name="Pfeiffer B.D."/>
            <person name="Richards S."/>
            <person name="Sodergren E.J."/>
            <person name="Svirskas R."/>
            <person name="Tabor P.E."/>
            <person name="Wan K."/>
            <person name="Stapleton M."/>
            <person name="Sutton G.G."/>
            <person name="Venter C."/>
            <person name="Weinstock G."/>
            <person name="Scherer S.E."/>
            <person name="Myers E.W."/>
            <person name="Gibbs R.A."/>
            <person name="Rubin G.M."/>
        </authorList>
    </citation>
    <scope>NUCLEOTIDE SEQUENCE [LARGE SCALE GENOMIC DNA]</scope>
    <source>
        <strain evidence="6">Berkeley</strain>
    </source>
</reference>
<reference evidence="2 6" key="1">
    <citation type="journal article" date="2000" name="Science">
        <title>The genome sequence of Drosophila melanogaster.</title>
        <authorList>
            <person name="Adams M.D."/>
            <person name="Celniker S.E."/>
            <person name="Holt R.A."/>
            <person name="Evans C.A."/>
            <person name="Gocayne J.D."/>
            <person name="Amanatides P.G."/>
            <person name="Scherer S.E."/>
            <person name="Li P.W."/>
            <person name="Hoskins R.A."/>
            <person name="Galle R.F."/>
            <person name="George R.A."/>
            <person name="Lewis S.E."/>
            <person name="Richards S."/>
            <person name="Ashburner M."/>
            <person name="Henderson S.N."/>
            <person name="Sutton G.G."/>
            <person name="Wortman J.R."/>
            <person name="Yandell M.D."/>
            <person name="Zhang Q."/>
            <person name="Chen L.X."/>
            <person name="Brandon R.C."/>
            <person name="Rogers Y.H."/>
            <person name="Blazej R.G."/>
            <person name="Champe M."/>
            <person name="Pfeiffer B.D."/>
            <person name="Wan K.H."/>
            <person name="Doyle C."/>
            <person name="Baxter E.G."/>
            <person name="Helt G."/>
            <person name="Nelson C.R."/>
            <person name="Gabor G.L."/>
            <person name="Abril J.F."/>
            <person name="Agbayani A."/>
            <person name="An H.J."/>
            <person name="Andrews-Pfannkoch C."/>
            <person name="Baldwin D."/>
            <person name="Ballew R.M."/>
            <person name="Basu A."/>
            <person name="Baxendale J."/>
            <person name="Bayraktaroglu L."/>
            <person name="Beasley E.M."/>
            <person name="Beeson K.Y."/>
            <person name="Benos P.V."/>
            <person name="Berman B.P."/>
            <person name="Bhandari D."/>
            <person name="Bolshakov S."/>
            <person name="Borkova D."/>
            <person name="Botchan M.R."/>
            <person name="Bouck J."/>
            <person name="Brokstein P."/>
            <person name="Brottier P."/>
            <person name="Burtis K.C."/>
            <person name="Busam D.A."/>
            <person name="Butler H."/>
            <person name="Cadieu E."/>
            <person name="Center A."/>
            <person name="Chandra I."/>
            <person name="Cherry J.M."/>
            <person name="Cawley S."/>
            <person name="Dahlke C."/>
            <person name="Davenport L.B."/>
            <person name="Davies P."/>
            <person name="de Pablos B."/>
            <person name="Delcher A."/>
            <person name="Deng Z."/>
            <person name="Mays A.D."/>
            <person name="Dew I."/>
            <person name="Dietz S.M."/>
            <person name="Dodson K."/>
            <person name="Doup L.E."/>
            <person name="Downes M."/>
            <person name="Dugan-Rocha S."/>
            <person name="Dunkov B.C."/>
            <person name="Dunn P."/>
            <person name="Durbin K.J."/>
            <person name="Evangelista C.C."/>
            <person name="Ferraz C."/>
            <person name="Ferriera S."/>
            <person name="Fleischmann W."/>
            <person name="Fosler C."/>
            <person name="Gabrielian A.E."/>
            <person name="Garg N.S."/>
            <person name="Gelbart W.M."/>
            <person name="Glasser K."/>
            <person name="Glodek A."/>
            <person name="Gong F."/>
            <person name="Gorrell J.H."/>
            <person name="Gu Z."/>
            <person name="Guan P."/>
            <person name="Harris M."/>
            <person name="Harris N.L."/>
            <person name="Harvey D."/>
            <person name="Heiman T.J."/>
            <person name="Hernandez J.R."/>
            <person name="Houck J."/>
            <person name="Hostin D."/>
            <person name="Houston K.A."/>
            <person name="Howland T.J."/>
            <person name="Wei M.H."/>
            <person name="Ibegwam C."/>
            <person name="Jalali M."/>
            <person name="Kalush F."/>
            <person name="Karpen G.H."/>
            <person name="Ke Z."/>
            <person name="Kennison J.A."/>
            <person name="Ketchum K.A."/>
            <person name="Kimmel B.E."/>
            <person name="Kodira C.D."/>
            <person name="Kraft C."/>
            <person name="Kravitz S."/>
            <person name="Kulp D."/>
            <person name="Lai Z."/>
            <person name="Lasko P."/>
            <person name="Lei Y."/>
            <person name="Levitsky A.A."/>
            <person name="Li J."/>
            <person name="Li Z."/>
            <person name="Liang Y."/>
            <person name="Lin X."/>
            <person name="Liu X."/>
            <person name="Mattei B."/>
            <person name="McIntosh T.C."/>
            <person name="McLeod M.P."/>
            <person name="McPherson D."/>
            <person name="Merkulov G."/>
            <person name="Milshina N.V."/>
            <person name="Mobarry C."/>
            <person name="Morris J."/>
            <person name="Moshrefi A."/>
            <person name="Mount S.M."/>
            <person name="Moy M."/>
            <person name="Murphy B."/>
            <person name="Murphy L."/>
            <person name="Muzny D.M."/>
            <person name="Nelson D.L."/>
            <person name="Nelson D.R."/>
            <person name="Nelson K.A."/>
            <person name="Nixon K."/>
            <person name="Nusskern D.R."/>
            <person name="Pacleb J.M."/>
            <person name="Palazzolo M."/>
            <person name="Pittman G.S."/>
            <person name="Pan S."/>
            <person name="Pollard J."/>
            <person name="Puri V."/>
            <person name="Reese M.G."/>
            <person name="Reinert K."/>
            <person name="Remington K."/>
            <person name="Saunders R.D."/>
            <person name="Scheeler F."/>
            <person name="Shen H."/>
            <person name="Shue B.C."/>
            <person name="Siden-Kiamos I."/>
            <person name="Simpson M."/>
            <person name="Skupski M.P."/>
            <person name="Smith T."/>
            <person name="Spier E."/>
            <person name="Spradling A.C."/>
            <person name="Stapleton M."/>
            <person name="Strong R."/>
            <person name="Sun E."/>
            <person name="Svirskas R."/>
            <person name="Tector C."/>
            <person name="Turner R."/>
            <person name="Venter E."/>
            <person name="Wang A.H."/>
            <person name="Wang X."/>
            <person name="Wang Z.Y."/>
            <person name="Wassarman D.A."/>
            <person name="Weinstock G.M."/>
            <person name="Weissenbach J."/>
            <person name="Williams S.M."/>
            <person name="WoodageT"/>
            <person name="Worley K.C."/>
            <person name="Wu D."/>
            <person name="Yang S."/>
            <person name="Yao Q.A."/>
            <person name="Ye J."/>
            <person name="Yeh R.F."/>
            <person name="Zaveri J.S."/>
            <person name="Zhan M."/>
            <person name="Zhang G."/>
            <person name="Zhao Q."/>
            <person name="Zheng L."/>
            <person name="Zheng X.H."/>
            <person name="Zhong F.N."/>
            <person name="Zhong W."/>
            <person name="Zhou X."/>
            <person name="Zhu S."/>
            <person name="Zhu X."/>
            <person name="Smith H.O."/>
            <person name="Gibbs R.A."/>
            <person name="Myers E.W."/>
            <person name="Rubin G.M."/>
            <person name="Venter J.C."/>
        </authorList>
    </citation>
    <scope>NUCLEOTIDE SEQUENCE [LARGE SCALE GENOMIC DNA]</scope>
    <source>
        <strain evidence="6">Berkeley</strain>
    </source>
</reference>
<dbReference type="AlphaFoldDB" id="Q9VRU8"/>
<dbReference type="VEuPathDB" id="VectorBase:FBgn0035685"/>
<reference evidence="2" key="7">
    <citation type="submission" date="2006-08" db="EMBL/GenBank/DDBJ databases">
        <authorList>
            <person name="Celniker S."/>
            <person name="Carlson J."/>
            <person name="Wan K."/>
            <person name="Frise E."/>
            <person name="Hoskins R."/>
            <person name="Park S."/>
            <person name="Svirskas R."/>
            <person name="Rubin G."/>
        </authorList>
    </citation>
    <scope>NUCLEOTIDE SEQUENCE</scope>
</reference>
<reference evidence="6" key="3">
    <citation type="journal article" date="2002" name="Genome Biol.">
        <title>Annotation of the Drosophila melanogaster euchromatic genome: a systematic review.</title>
        <authorList>
            <person name="Misra S."/>
            <person name="Crosby M.A."/>
            <person name="Mungall C.J."/>
            <person name="Matthews B.B."/>
            <person name="Campbell K.S."/>
            <person name="Hradecky P."/>
            <person name="Huang Y."/>
            <person name="Kaminker J.S."/>
            <person name="Millburn G.H."/>
            <person name="Prochnik S.E."/>
            <person name="Smith C.D."/>
            <person name="Tupy J.L."/>
            <person name="Whitfied E.J."/>
            <person name="Bayraktaroglu L."/>
            <person name="Berman B.P."/>
            <person name="Bettencourt B.R."/>
            <person name="Celniker S.E."/>
            <person name="de Grey A.D."/>
            <person name="Drysdale R.A."/>
            <person name="Harris N.L."/>
            <person name="Richter J."/>
            <person name="Russo S."/>
            <person name="Schroeder A.J."/>
            <person name="Shu S.Q."/>
            <person name="Stapleton M."/>
            <person name="Yamada C."/>
            <person name="Ashburner M."/>
            <person name="Gelbart W.M."/>
            <person name="Rubin G.M."/>
            <person name="Lewis S.E."/>
        </authorList>
    </citation>
    <scope>GENOME REANNOTATION</scope>
    <source>
        <strain evidence="6">Berkeley</strain>
    </source>
</reference>
<keyword evidence="6" id="KW-1185">Reference proteome</keyword>
<reference evidence="6" key="4">
    <citation type="journal article" date="2002" name="Genome Biol.">
        <title>The transposable elements of the Drosophila melanogaster euchromatin: a genomics perspective.</title>
        <authorList>
            <person name="Kaminker J.S."/>
            <person name="Bergman C.M."/>
            <person name="Kronmiller B."/>
            <person name="Carlson J."/>
            <person name="Svirskas R."/>
            <person name="Patel S."/>
            <person name="Frise E."/>
            <person name="Wheeler D.A."/>
            <person name="Lewis S.E."/>
            <person name="Rubin G.M."/>
            <person name="Ashburner M."/>
            <person name="Celniker S.E."/>
        </authorList>
    </citation>
    <scope>NUCLEOTIDE SEQUENCE [LARGE SCALE GENOMIC DNA]</scope>
    <source>
        <strain evidence="6">Berkeley</strain>
    </source>
</reference>
<dbReference type="EMBL" id="BT030797">
    <property type="protein sequence ID" value="ABV82179.1"/>
    <property type="molecule type" value="mRNA"/>
</dbReference>
<keyword evidence="1" id="KW-0812">Transmembrane</keyword>
<dbReference type="EMBL" id="KX531782">
    <property type="protein sequence ID" value="ANY27592.1"/>
    <property type="molecule type" value="mRNA"/>
</dbReference>
<dbReference type="HOGENOM" id="CLU_130074_0_0_1"/>
<reference evidence="2 6" key="8">
    <citation type="journal article" date="2007" name="Science">
        <title>The Release 5.1 annotation of Drosophila melanogaster heterochromatin.</title>
        <authorList>
            <person name="Smith C.D."/>
            <person name="Shu S."/>
            <person name="Mungall C.J."/>
            <person name="Karpen G.H."/>
        </authorList>
    </citation>
    <scope>NUCLEOTIDE SEQUENCE [LARGE SCALE GENOMIC DNA]</scope>
    <source>
        <strain evidence="6">Berkeley</strain>
    </source>
</reference>
<reference evidence="2" key="12">
    <citation type="journal article" date="2015" name="G3 (Bethesda)">
        <title>Gene Model Annotations for Drosophila melanogaster: The Rule-Benders.</title>
        <authorList>
            <consortium name="FlyBase Consortium"/>
            <person name="Crosby M.A."/>
            <person name="Gramates L.S."/>
            <person name="Dos Santos G."/>
            <person name="Matthews B.B."/>
            <person name="St Pierre S.E."/>
            <person name="Zhou P."/>
            <person name="Schroeder A.J."/>
            <person name="Falls K."/>
            <person name="Emmert D.B."/>
            <person name="Russo S.M."/>
            <person name="Gelbart W.M."/>
            <person name="null"/>
        </authorList>
    </citation>
    <scope>NUCLEOTIDE SEQUENCE</scope>
</reference>
<evidence type="ECO:0000313" key="2">
    <source>
        <dbReference type="EMBL" id="AAF50684.2"/>
    </source>
</evidence>
<dbReference type="BioGRID-ORCS" id="38711">
    <property type="hits" value="0 hits in 1 CRISPR screen"/>
</dbReference>
<protein>
    <submittedName>
        <fullName evidence="3">FI01641p</fullName>
    </submittedName>
    <submittedName>
        <fullName evidence="4">GEO11946p1</fullName>
    </submittedName>
</protein>
<keyword evidence="1" id="KW-1133">Transmembrane helix</keyword>
<evidence type="ECO:0000256" key="1">
    <source>
        <dbReference type="SAM" id="Phobius"/>
    </source>
</evidence>
<reference evidence="2" key="15">
    <citation type="submission" date="2022-11" db="EMBL/GenBank/DDBJ databases">
        <title>Drosophila melanogaster release 4 sequence.</title>
        <authorList>
            <consortium name="Berkeley Drosophila Genome Project"/>
            <person name="Celniker S."/>
            <person name="Carlson J."/>
            <person name="Wan K."/>
            <person name="Pfeiffer B."/>
            <person name="Frise E."/>
            <person name="George R."/>
            <person name="Hoskins R."/>
            <person name="Stapleton M."/>
            <person name="Pacleb J."/>
            <person name="Park S."/>
            <person name="Svirskas R."/>
            <person name="Smith E."/>
            <person name="Yu C."/>
            <person name="Rubin G."/>
        </authorList>
    </citation>
    <scope>NUCLEOTIDE SEQUENCE</scope>
</reference>
<gene>
    <name evidence="2" type="primary">Dmel\CG13297</name>
    <name evidence="2" type="synonym">BcDNA:RE64858</name>
    <name evidence="2 5" type="ORF">CG13297</name>
    <name evidence="2" type="ORF">Dmel_CG13297</name>
</gene>
<dbReference type="InParanoid" id="Q9VRU8"/>
<reference evidence="2 6" key="5">
    <citation type="journal article" date="2002" name="Genome Biol.">
        <title>Heterochromatic sequences in a Drosophila whole-genome shotgun assembly.</title>
        <authorList>
            <person name="Hoskins R.A."/>
            <person name="Smith C.D."/>
            <person name="Carlson J.W."/>
            <person name="Carvalho A.B."/>
            <person name="Halpern A."/>
            <person name="Kaminker J.S."/>
            <person name="Kennedy C."/>
            <person name="Mungall C.J."/>
            <person name="Sullivan B.A."/>
            <person name="Sutton G.G."/>
            <person name="Yasuhara J.C."/>
            <person name="Wakimoto B.T."/>
            <person name="Myers E.W."/>
            <person name="Celniker S.E."/>
            <person name="Rubin G.M."/>
            <person name="Karpen G.H."/>
        </authorList>
    </citation>
    <scope>NUCLEOTIDE SEQUENCE [LARGE SCALE GENOMIC DNA]</scope>
    <source>
        <strain evidence="6">Berkeley</strain>
    </source>
</reference>
<dbReference type="eggNOG" id="ENOG502TEGQ">
    <property type="taxonomic scope" value="Eukaryota"/>
</dbReference>
<evidence type="ECO:0000313" key="6">
    <source>
        <dbReference type="Proteomes" id="UP000000803"/>
    </source>
</evidence>
<reference evidence="4" key="14">
    <citation type="submission" date="2016-07" db="EMBL/GenBank/DDBJ databases">
        <authorList>
            <person name="Wan K."/>
            <person name="Booth B."/>
            <person name="Spirohn K."/>
            <person name="Hao T."/>
            <person name="Hu Y."/>
            <person name="Calderwood M."/>
            <person name="Hill D."/>
            <person name="Mohr S."/>
            <person name="Vidal M."/>
            <person name="Celniker S."/>
            <person name="Perrimon N."/>
        </authorList>
    </citation>
    <scope>NUCLEOTIDE SEQUENCE</scope>
</reference>
<reference evidence="2" key="16">
    <citation type="submission" date="2022-11" db="EMBL/GenBank/DDBJ databases">
        <authorList>
            <consortium name="FlyBase"/>
        </authorList>
    </citation>
    <scope>NUCLEOTIDE SEQUENCE</scope>
</reference>
<dbReference type="Bgee" id="FBgn0035685">
    <property type="expression patterns" value="Expressed in epipharynx (Drosophila) and 8 other cell types or tissues"/>
</dbReference>
<dbReference type="KEGG" id="dme:Dmel_CG13297"/>
<dbReference type="FlyBase" id="FBgn0035685">
    <property type="gene designation" value="CG13297"/>
</dbReference>
<dbReference type="RefSeq" id="NP_648030.2">
    <property type="nucleotide sequence ID" value="NM_139773.3"/>
</dbReference>
<dbReference type="DNASU" id="38711"/>
<reference evidence="2 6" key="9">
    <citation type="journal article" date="2007" name="Science">
        <title>Sequence finishing and mapping of Drosophila melanogaster heterochromatin.</title>
        <authorList>
            <person name="Hoskins R.A."/>
            <person name="Carlson J.W."/>
            <person name="Kennedy C."/>
            <person name="Acevedo D."/>
            <person name="Evans-Holm M."/>
            <person name="Frise E."/>
            <person name="Wan K.H."/>
            <person name="Park S."/>
            <person name="Mendez-Lago M."/>
            <person name="Rossi F."/>
            <person name="Villasante A."/>
            <person name="Dimitri P."/>
            <person name="Karpen G.H."/>
            <person name="Celniker S.E."/>
        </authorList>
    </citation>
    <scope>NUCLEOTIDE SEQUENCE [LARGE SCALE GENOMIC DNA]</scope>
    <source>
        <strain evidence="6">Berkeley</strain>
    </source>
</reference>
<dbReference type="EMBL" id="AE014296">
    <property type="protein sequence ID" value="AAF50684.2"/>
    <property type="molecule type" value="Genomic_DNA"/>
</dbReference>
<dbReference type="STRING" id="7227.FBpp0076728"/>
<evidence type="ECO:0000313" key="4">
    <source>
        <dbReference type="EMBL" id="ANY27592.1"/>
    </source>
</evidence>